<comment type="caution">
    <text evidence="2">The sequence shown here is derived from an EMBL/GenBank/DDBJ whole genome shotgun (WGS) entry which is preliminary data.</text>
</comment>
<evidence type="ECO:0000256" key="1">
    <source>
        <dbReference type="SAM" id="MobiDB-lite"/>
    </source>
</evidence>
<keyword evidence="3" id="KW-1185">Reference proteome</keyword>
<dbReference type="EMBL" id="LFXA01000009">
    <property type="protein sequence ID" value="KNB51908.1"/>
    <property type="molecule type" value="Genomic_DNA"/>
</dbReference>
<feature type="region of interest" description="Disordered" evidence="1">
    <location>
        <begin position="1"/>
        <end position="22"/>
    </location>
</feature>
<evidence type="ECO:0000313" key="2">
    <source>
        <dbReference type="EMBL" id="KNB51908.1"/>
    </source>
</evidence>
<feature type="compositionally biased region" description="Basic and acidic residues" evidence="1">
    <location>
        <begin position="84"/>
        <end position="93"/>
    </location>
</feature>
<gene>
    <name evidence="2" type="ORF">AC230_16565</name>
</gene>
<dbReference type="AlphaFoldDB" id="A0A0K9XF94"/>
<reference evidence="3" key="1">
    <citation type="submission" date="2015-07" db="EMBL/GenBank/DDBJ databases">
        <title>Draft genome sequence of Streptomyces sp. CMAA 1322, a bacterium isolated from Caatinga biome, from dry forest semiarid of Brazil.</title>
        <authorList>
            <person name="Santos S.N."/>
            <person name="Gacesa R."/>
            <person name="Taketani R.G."/>
            <person name="Long P.F."/>
            <person name="Melo I.S."/>
        </authorList>
    </citation>
    <scope>NUCLEOTIDE SEQUENCE [LARGE SCALE GENOMIC DNA]</scope>
    <source>
        <strain evidence="3">CMAA 1322</strain>
    </source>
</reference>
<dbReference type="Proteomes" id="UP000037288">
    <property type="component" value="Unassembled WGS sequence"/>
</dbReference>
<sequence length="111" mass="12708">MMRDTIDPTAVDDVLTSPDGQPWFTTEQVAAQLRMKPNSVSSVKDFPQPDRWRGRNYWTQEALDQWWKANRTVEIVTFEEQEDAGMKPAHDVPARAPDGRFLPRSGHPQDG</sequence>
<dbReference type="PATRIC" id="fig|1678637.3.peg.3569"/>
<feature type="region of interest" description="Disordered" evidence="1">
    <location>
        <begin position="79"/>
        <end position="111"/>
    </location>
</feature>
<protein>
    <submittedName>
        <fullName evidence="2">Uncharacterized protein</fullName>
    </submittedName>
</protein>
<name>A0A0K9XF94_9ACTN</name>
<evidence type="ECO:0000313" key="3">
    <source>
        <dbReference type="Proteomes" id="UP000037288"/>
    </source>
</evidence>
<accession>A0A0K9XF94</accession>
<organism evidence="2 3">
    <name type="scientific">Streptomyces caatingaensis</name>
    <dbReference type="NCBI Taxonomy" id="1678637"/>
    <lineage>
        <taxon>Bacteria</taxon>
        <taxon>Bacillati</taxon>
        <taxon>Actinomycetota</taxon>
        <taxon>Actinomycetes</taxon>
        <taxon>Kitasatosporales</taxon>
        <taxon>Streptomycetaceae</taxon>
        <taxon>Streptomyces</taxon>
    </lineage>
</organism>
<proteinExistence type="predicted"/>